<keyword evidence="1" id="KW-1133">Transmembrane helix</keyword>
<gene>
    <name evidence="3" type="ORF">MSIBF_A1170004</name>
</gene>
<dbReference type="AlphaFoldDB" id="A0A098E822"/>
<name>A0A098E822_9ZZZZ</name>
<dbReference type="InterPro" id="IPR007842">
    <property type="entry name" value="HEPN_dom"/>
</dbReference>
<evidence type="ECO:0000259" key="2">
    <source>
        <dbReference type="Pfam" id="PF05168"/>
    </source>
</evidence>
<dbReference type="Gene3D" id="1.20.120.330">
    <property type="entry name" value="Nucleotidyltransferases domain 2"/>
    <property type="match status" value="1"/>
</dbReference>
<feature type="domain" description="HEPN" evidence="2">
    <location>
        <begin position="28"/>
        <end position="76"/>
    </location>
</feature>
<keyword evidence="1" id="KW-0472">Membrane</keyword>
<evidence type="ECO:0000256" key="1">
    <source>
        <dbReference type="SAM" id="Phobius"/>
    </source>
</evidence>
<dbReference type="SUPFAM" id="SSF81593">
    <property type="entry name" value="Nucleotidyltransferase substrate binding subunit/domain"/>
    <property type="match status" value="1"/>
</dbReference>
<keyword evidence="1" id="KW-0812">Transmembrane</keyword>
<dbReference type="Pfam" id="PF05168">
    <property type="entry name" value="HEPN"/>
    <property type="match status" value="1"/>
</dbReference>
<dbReference type="EMBL" id="CCXY01000021">
    <property type="protein sequence ID" value="CEG11115.1"/>
    <property type="molecule type" value="Genomic_DNA"/>
</dbReference>
<accession>A0A098E822</accession>
<proteinExistence type="predicted"/>
<protein>
    <recommendedName>
        <fullName evidence="2">HEPN domain-containing protein</fullName>
    </recommendedName>
</protein>
<feature type="transmembrane region" description="Helical" evidence="1">
    <location>
        <begin position="103"/>
        <end position="122"/>
    </location>
</feature>
<organism evidence="3">
    <name type="scientific">groundwater metagenome</name>
    <dbReference type="NCBI Taxonomy" id="717931"/>
    <lineage>
        <taxon>unclassified sequences</taxon>
        <taxon>metagenomes</taxon>
        <taxon>ecological metagenomes</taxon>
    </lineage>
</organism>
<reference evidence="3" key="1">
    <citation type="submission" date="2014-09" db="EMBL/GenBank/DDBJ databases">
        <authorList>
            <person name="Probst J Alexander"/>
        </authorList>
    </citation>
    <scope>NUCLEOTIDE SEQUENCE</scope>
</reference>
<evidence type="ECO:0000313" key="3">
    <source>
        <dbReference type="EMBL" id="CEG11115.1"/>
    </source>
</evidence>
<sequence length="428" mass="51032">MKNRKLLRQITKFKDKMEIKNNNSDIAKKYLEIAEKDLEVSKLLYDNGYYSSSIYYLQQSVEKLMKYYFLKMGMKPEGLKHYLGHEPIDKHVLKGILMFFKGYTFSNIIITYIGMSIMYYIIEKGKFNIPFNHNQEDIFMSKEKLVEFWGRTILTALKNENSDYELEDELKKSLPNLTKNQKLIYEPLEEFMNLDGHAILKMKKEDILHYAFGLTEFFSNKNLPEYIGLYAKMLEFVENMKKNEKIRKYLDIYFLEVYGTNMEEYFNDCNYEIQKDGRKPLYKCSLDLKYKQQLNEKNIGSEFKNEIKKNIKHTFHNEKVSKIDEKHWEIVDNKIALRIRDAGKQLHLYKKIKSIDADIKNVFENVEEDIKLNLANRNTCPIVIIILSMITGPHVSCTRYPDEILKPIDYTDFPHITLKNDKIYKFFV</sequence>